<evidence type="ECO:0000313" key="2">
    <source>
        <dbReference type="EMBL" id="ASV75311.1"/>
    </source>
</evidence>
<proteinExistence type="predicted"/>
<gene>
    <name evidence="2" type="ORF">THTE_2709</name>
</gene>
<reference evidence="2 3" key="1">
    <citation type="journal article" name="Front. Microbiol.">
        <title>Sugar Metabolism of the First Thermophilic Planctomycete Thermogutta terrifontis: Comparative Genomic and Transcriptomic Approaches.</title>
        <authorList>
            <person name="Elcheninov A.G."/>
            <person name="Menzel P."/>
            <person name="Gudbergsdottir S.R."/>
            <person name="Slesarev A.I."/>
            <person name="Kadnikov V.V."/>
            <person name="Krogh A."/>
            <person name="Bonch-Osmolovskaya E.A."/>
            <person name="Peng X."/>
            <person name="Kublanov I.V."/>
        </authorList>
    </citation>
    <scope>NUCLEOTIDE SEQUENCE [LARGE SCALE GENOMIC DNA]</scope>
    <source>
        <strain evidence="2 3">R1</strain>
    </source>
</reference>
<sequence length="43" mass="4489">MYPSDDSPQTTAIEEQSLHGGLVYPSDDSPQTTAPPAVTEPGT</sequence>
<dbReference type="Proteomes" id="UP000215086">
    <property type="component" value="Chromosome"/>
</dbReference>
<dbReference type="KEGG" id="ttf:THTE_2709"/>
<name>A0A286RH65_9BACT</name>
<dbReference type="EMBL" id="CP018477">
    <property type="protein sequence ID" value="ASV75311.1"/>
    <property type="molecule type" value="Genomic_DNA"/>
</dbReference>
<dbReference type="AlphaFoldDB" id="A0A286RH65"/>
<feature type="compositionally biased region" description="Polar residues" evidence="1">
    <location>
        <begin position="1"/>
        <end position="14"/>
    </location>
</feature>
<evidence type="ECO:0000313" key="3">
    <source>
        <dbReference type="Proteomes" id="UP000215086"/>
    </source>
</evidence>
<keyword evidence="3" id="KW-1185">Reference proteome</keyword>
<protein>
    <submittedName>
        <fullName evidence="2">Uncharacterized protein</fullName>
    </submittedName>
</protein>
<feature type="region of interest" description="Disordered" evidence="1">
    <location>
        <begin position="1"/>
        <end position="43"/>
    </location>
</feature>
<accession>A0A286RH65</accession>
<evidence type="ECO:0000256" key="1">
    <source>
        <dbReference type="SAM" id="MobiDB-lite"/>
    </source>
</evidence>
<organism evidence="2 3">
    <name type="scientific">Thermogutta terrifontis</name>
    <dbReference type="NCBI Taxonomy" id="1331910"/>
    <lineage>
        <taxon>Bacteria</taxon>
        <taxon>Pseudomonadati</taxon>
        <taxon>Planctomycetota</taxon>
        <taxon>Planctomycetia</taxon>
        <taxon>Pirellulales</taxon>
        <taxon>Thermoguttaceae</taxon>
        <taxon>Thermogutta</taxon>
    </lineage>
</organism>